<comment type="caution">
    <text evidence="2">The sequence shown here is derived from an EMBL/GenBank/DDBJ whole genome shotgun (WGS) entry which is preliminary data.</text>
</comment>
<accession>A0A2A7B9U8</accession>
<dbReference type="OrthoDB" id="9876336at2"/>
<organism evidence="2 3">
    <name type="scientific">Faecalibacterium prausnitzii</name>
    <dbReference type="NCBI Taxonomy" id="853"/>
    <lineage>
        <taxon>Bacteria</taxon>
        <taxon>Bacillati</taxon>
        <taxon>Bacillota</taxon>
        <taxon>Clostridia</taxon>
        <taxon>Eubacteriales</taxon>
        <taxon>Oscillospiraceae</taxon>
        <taxon>Faecalibacterium</taxon>
    </lineage>
</organism>
<dbReference type="Proteomes" id="UP000220904">
    <property type="component" value="Unassembled WGS sequence"/>
</dbReference>
<proteinExistence type="predicted"/>
<evidence type="ECO:0008006" key="4">
    <source>
        <dbReference type="Google" id="ProtNLM"/>
    </source>
</evidence>
<evidence type="ECO:0000256" key="1">
    <source>
        <dbReference type="SAM" id="SignalP"/>
    </source>
</evidence>
<dbReference type="PROSITE" id="PS51318">
    <property type="entry name" value="TAT"/>
    <property type="match status" value="1"/>
</dbReference>
<evidence type="ECO:0000313" key="3">
    <source>
        <dbReference type="Proteomes" id="UP000220904"/>
    </source>
</evidence>
<sequence>MATNMSRRVFLKCAGAAALAVTASGIFAGCSPSGGGSKDTVYGVGESTQINGVNVKLLGYRLDPISGMVGNYAGKTFITVCIGLENQSEQTVKMGNTTETELAEVLKAIYNNQYETLGKSDFKMTSDSGKIGHAEIGYLTDETGLKSYGVRDNLKPKETGCIKIYAVVPSNWEQIGIQYTPYFAPNETRSFVLNRANKL</sequence>
<feature type="chain" id="PRO_5013377911" description="Tat pathway signal sequence" evidence="1">
    <location>
        <begin position="29"/>
        <end position="199"/>
    </location>
</feature>
<gene>
    <name evidence="2" type="ORF">CHR60_00740</name>
</gene>
<feature type="signal peptide" evidence="1">
    <location>
        <begin position="1"/>
        <end position="28"/>
    </location>
</feature>
<protein>
    <recommendedName>
        <fullName evidence="4">Tat pathway signal sequence</fullName>
    </recommendedName>
</protein>
<dbReference type="EMBL" id="NOUV01000004">
    <property type="protein sequence ID" value="PDX88099.1"/>
    <property type="molecule type" value="Genomic_DNA"/>
</dbReference>
<dbReference type="InterPro" id="IPR006311">
    <property type="entry name" value="TAT_signal"/>
</dbReference>
<dbReference type="RefSeq" id="WP_097791269.1">
    <property type="nucleotide sequence ID" value="NZ_NOUV01000004.1"/>
</dbReference>
<name>A0A2A7B9U8_9FIRM</name>
<dbReference type="PROSITE" id="PS51257">
    <property type="entry name" value="PROKAR_LIPOPROTEIN"/>
    <property type="match status" value="1"/>
</dbReference>
<dbReference type="AlphaFoldDB" id="A0A2A7B9U8"/>
<evidence type="ECO:0000313" key="2">
    <source>
        <dbReference type="EMBL" id="PDX88099.1"/>
    </source>
</evidence>
<keyword evidence="1" id="KW-0732">Signal</keyword>
<reference evidence="2 3" key="1">
    <citation type="journal article" date="2017" name="Front. Microbiol.">
        <title>New Insights into the Diversity of the Genus Faecalibacterium.</title>
        <authorList>
            <person name="Benevides L."/>
            <person name="Burman S."/>
            <person name="Martin R."/>
            <person name="Robert V."/>
            <person name="Thomas M."/>
            <person name="Miquel S."/>
            <person name="Chain F."/>
            <person name="Sokol H."/>
            <person name="Bermudez-Humaran L.G."/>
            <person name="Morrison M."/>
            <person name="Langella P."/>
            <person name="Azevedo V.A."/>
            <person name="Chatel J.M."/>
            <person name="Soares S."/>
        </authorList>
    </citation>
    <scope>NUCLEOTIDE SEQUENCE [LARGE SCALE GENOMIC DNA]</scope>
    <source>
        <strain evidence="2 3">AHMP21</strain>
    </source>
</reference>